<accession>A0A8G1VRH2</accession>
<dbReference type="RefSeq" id="XP_025519789.1">
    <property type="nucleotide sequence ID" value="XM_025658476.1"/>
</dbReference>
<dbReference type="EMBL" id="KZ825055">
    <property type="protein sequence ID" value="RAH61867.1"/>
    <property type="molecule type" value="Genomic_DNA"/>
</dbReference>
<evidence type="ECO:0000313" key="1">
    <source>
        <dbReference type="EMBL" id="RAH61867.1"/>
    </source>
</evidence>
<evidence type="ECO:0000313" key="2">
    <source>
        <dbReference type="Proteomes" id="UP000249526"/>
    </source>
</evidence>
<reference evidence="1 2" key="1">
    <citation type="submission" date="2018-02" db="EMBL/GenBank/DDBJ databases">
        <title>The genomes of Aspergillus section Nigri reveals drivers in fungal speciation.</title>
        <authorList>
            <consortium name="DOE Joint Genome Institute"/>
            <person name="Vesth T.C."/>
            <person name="Nybo J."/>
            <person name="Theobald S."/>
            <person name="Brandl J."/>
            <person name="Frisvad J.C."/>
            <person name="Nielsen K.F."/>
            <person name="Lyhne E.K."/>
            <person name="Kogle M.E."/>
            <person name="Kuo A."/>
            <person name="Riley R."/>
            <person name="Clum A."/>
            <person name="Nolan M."/>
            <person name="Lipzen A."/>
            <person name="Salamov A."/>
            <person name="Henrissat B."/>
            <person name="Wiebenga A."/>
            <person name="De vries R.P."/>
            <person name="Grigoriev I.V."/>
            <person name="Mortensen U.H."/>
            <person name="Andersen M.R."/>
            <person name="Baker S.E."/>
        </authorList>
    </citation>
    <scope>NUCLEOTIDE SEQUENCE [LARGE SCALE GENOMIC DNA]</scope>
    <source>
        <strain evidence="1 2">CBS 112811</strain>
    </source>
</reference>
<keyword evidence="2" id="KW-1185">Reference proteome</keyword>
<name>A0A8G1VRH2_9EURO</name>
<dbReference type="Proteomes" id="UP000249526">
    <property type="component" value="Unassembled WGS sequence"/>
</dbReference>
<protein>
    <submittedName>
        <fullName evidence="1">Uncharacterized protein</fullName>
    </submittedName>
</protein>
<gene>
    <name evidence="1" type="ORF">BO85DRAFT_434512</name>
</gene>
<dbReference type="GeneID" id="37161878"/>
<dbReference type="AlphaFoldDB" id="A0A8G1VRH2"/>
<sequence length="140" mass="15764">MKKYNDPLALLPLLDRGYLSHHFFNPYLRSLLQKLPYSEKEDPGCLVLVDNHARASVLCRQCSEERKTCITTSAGMLGNAHDFANILEWQVVLMDSDQWNADVKRTVLEETLNLAIAFDCAESAHARQFGLKGTRKAVGV</sequence>
<organism evidence="1 2">
    <name type="scientific">Aspergillus piperis CBS 112811</name>
    <dbReference type="NCBI Taxonomy" id="1448313"/>
    <lineage>
        <taxon>Eukaryota</taxon>
        <taxon>Fungi</taxon>
        <taxon>Dikarya</taxon>
        <taxon>Ascomycota</taxon>
        <taxon>Pezizomycotina</taxon>
        <taxon>Eurotiomycetes</taxon>
        <taxon>Eurotiomycetidae</taxon>
        <taxon>Eurotiales</taxon>
        <taxon>Aspergillaceae</taxon>
        <taxon>Aspergillus</taxon>
        <taxon>Aspergillus subgen. Circumdati</taxon>
    </lineage>
</organism>
<proteinExistence type="predicted"/>